<organism evidence="4 5">
    <name type="scientific">Cudoniella acicularis</name>
    <dbReference type="NCBI Taxonomy" id="354080"/>
    <lineage>
        <taxon>Eukaryota</taxon>
        <taxon>Fungi</taxon>
        <taxon>Dikarya</taxon>
        <taxon>Ascomycota</taxon>
        <taxon>Pezizomycotina</taxon>
        <taxon>Leotiomycetes</taxon>
        <taxon>Helotiales</taxon>
        <taxon>Tricladiaceae</taxon>
        <taxon>Cudoniella</taxon>
    </lineage>
</organism>
<dbReference type="Pfam" id="PF00856">
    <property type="entry name" value="SET"/>
    <property type="match status" value="1"/>
</dbReference>
<dbReference type="EMBL" id="JAAMPI010000329">
    <property type="protein sequence ID" value="KAF4632638.1"/>
    <property type="molecule type" value="Genomic_DNA"/>
</dbReference>
<dbReference type="Proteomes" id="UP000566819">
    <property type="component" value="Unassembled WGS sequence"/>
</dbReference>
<sequence length="405" mass="44526">MIALRRKAAQTAERLPAAASRRARQYSTAHHGKTGDGAHHADHGHHHHAEPVNENLGAGFFIVLAAIPITLGVYAVSRADKNGKPAGLSTFIDGYSYYKEKWAARNTLHTAAIEQAAFDRNLFHSSKGTKHVDLRFPEIFNTGSPFNVIAGQGARGLDEMVAHYEKLNADEVERKAKSNDNQSLLIERSKIYLPYLTKWAGEYGEGMFAARDIPIGAVIITEPCLLTIKESNFLGSPAQRIQHLIFALDTLPPVDRKYVESLHPPSGGISAVIHANGFAFDDGHVTRRLYHDISKINHSCRPNADLDHGKKGIGTARALRDITKGEEITMLYGGFGRALAQIEKGYGFRCRCGSCTGAHEGTFPDVPFERVPEIVYNKAPTPVKKLTSWGKIRKAICEKWNALTG</sequence>
<proteinExistence type="predicted"/>
<feature type="domain" description="SET" evidence="3">
    <location>
        <begin position="182"/>
        <end position="333"/>
    </location>
</feature>
<keyword evidence="5" id="KW-1185">Reference proteome</keyword>
<comment type="caution">
    <text evidence="4">The sequence shown here is derived from an EMBL/GenBank/DDBJ whole genome shotgun (WGS) entry which is preliminary data.</text>
</comment>
<keyword evidence="2" id="KW-0812">Transmembrane</keyword>
<protein>
    <recommendedName>
        <fullName evidence="3">SET domain-containing protein</fullName>
    </recommendedName>
</protein>
<evidence type="ECO:0000259" key="3">
    <source>
        <dbReference type="PROSITE" id="PS50280"/>
    </source>
</evidence>
<reference evidence="4 5" key="1">
    <citation type="submission" date="2020-03" db="EMBL/GenBank/DDBJ databases">
        <title>Draft Genome Sequence of Cudoniella acicularis.</title>
        <authorList>
            <person name="Buettner E."/>
            <person name="Kellner H."/>
        </authorList>
    </citation>
    <scope>NUCLEOTIDE SEQUENCE [LARGE SCALE GENOMIC DNA]</scope>
    <source>
        <strain evidence="4 5">DSM 108380</strain>
    </source>
</reference>
<evidence type="ECO:0000313" key="4">
    <source>
        <dbReference type="EMBL" id="KAF4632638.1"/>
    </source>
</evidence>
<dbReference type="InterPro" id="IPR046341">
    <property type="entry name" value="SET_dom_sf"/>
</dbReference>
<feature type="transmembrane region" description="Helical" evidence="2">
    <location>
        <begin position="56"/>
        <end position="76"/>
    </location>
</feature>
<keyword evidence="2" id="KW-1133">Transmembrane helix</keyword>
<dbReference type="PROSITE" id="PS50280">
    <property type="entry name" value="SET"/>
    <property type="match status" value="1"/>
</dbReference>
<dbReference type="Gene3D" id="2.170.270.10">
    <property type="entry name" value="SET domain"/>
    <property type="match status" value="1"/>
</dbReference>
<gene>
    <name evidence="4" type="ORF">G7Y89_g5482</name>
</gene>
<dbReference type="AlphaFoldDB" id="A0A8H4W3C4"/>
<name>A0A8H4W3C4_9HELO</name>
<evidence type="ECO:0000256" key="1">
    <source>
        <dbReference type="SAM" id="MobiDB-lite"/>
    </source>
</evidence>
<dbReference type="GO" id="GO:0005739">
    <property type="term" value="C:mitochondrion"/>
    <property type="evidence" value="ECO:0007669"/>
    <property type="project" value="InterPro"/>
</dbReference>
<dbReference type="CDD" id="cd20071">
    <property type="entry name" value="SET_SMYD"/>
    <property type="match status" value="1"/>
</dbReference>
<dbReference type="PANTHER" id="PTHR42100">
    <property type="entry name" value="OXIDOREDUCTASE 178 KDA SUBUNIT, PUTATIVE (AFU_ORTHOLOGUE AFUA_8G04320)-RELATED"/>
    <property type="match status" value="1"/>
</dbReference>
<keyword evidence="2" id="KW-0472">Membrane</keyword>
<evidence type="ECO:0000313" key="5">
    <source>
        <dbReference type="Proteomes" id="UP000566819"/>
    </source>
</evidence>
<dbReference type="OrthoDB" id="3516286at2759"/>
<evidence type="ECO:0000256" key="2">
    <source>
        <dbReference type="SAM" id="Phobius"/>
    </source>
</evidence>
<dbReference type="InterPro" id="IPR034444">
    <property type="entry name" value="Nuo17.8"/>
</dbReference>
<dbReference type="PANTHER" id="PTHR42100:SF1">
    <property type="entry name" value="OXIDOREDUCTASE 178 KDA SUBUNIT, PUTATIVE (AFU_ORTHOLOGUE AFUA_8G04320)-RELATED"/>
    <property type="match status" value="1"/>
</dbReference>
<feature type="region of interest" description="Disordered" evidence="1">
    <location>
        <begin position="1"/>
        <end position="50"/>
    </location>
</feature>
<dbReference type="InterPro" id="IPR001214">
    <property type="entry name" value="SET_dom"/>
</dbReference>
<dbReference type="SUPFAM" id="SSF82199">
    <property type="entry name" value="SET domain"/>
    <property type="match status" value="1"/>
</dbReference>
<accession>A0A8H4W3C4</accession>